<evidence type="ECO:0000313" key="1">
    <source>
        <dbReference type="EMBL" id="GFY16428.1"/>
    </source>
</evidence>
<dbReference type="AlphaFoldDB" id="A0A8X6T114"/>
<sequence>MECTLTDDHATSTRCHNSSTIVTGVGDEPVARQQWTRRFLLARDLVNLQARETAEHFPYQGFPYNTGNMWSCIILLKLRVLQGSNKV</sequence>
<evidence type="ECO:0000313" key="2">
    <source>
        <dbReference type="Proteomes" id="UP000887159"/>
    </source>
</evidence>
<protein>
    <submittedName>
        <fullName evidence="1">Uncharacterized protein</fullName>
    </submittedName>
</protein>
<dbReference type="EMBL" id="BMAU01021338">
    <property type="protein sequence ID" value="GFY16428.1"/>
    <property type="molecule type" value="Genomic_DNA"/>
</dbReference>
<reference evidence="1" key="1">
    <citation type="submission" date="2020-08" db="EMBL/GenBank/DDBJ databases">
        <title>Multicomponent nature underlies the extraordinary mechanical properties of spider dragline silk.</title>
        <authorList>
            <person name="Kono N."/>
            <person name="Nakamura H."/>
            <person name="Mori M."/>
            <person name="Yoshida Y."/>
            <person name="Ohtoshi R."/>
            <person name="Malay A.D."/>
            <person name="Moran D.A.P."/>
            <person name="Tomita M."/>
            <person name="Numata K."/>
            <person name="Arakawa K."/>
        </authorList>
    </citation>
    <scope>NUCLEOTIDE SEQUENCE</scope>
</reference>
<dbReference type="Proteomes" id="UP000887159">
    <property type="component" value="Unassembled WGS sequence"/>
</dbReference>
<name>A0A8X6T114_TRICX</name>
<comment type="caution">
    <text evidence="1">The sequence shown here is derived from an EMBL/GenBank/DDBJ whole genome shotgun (WGS) entry which is preliminary data.</text>
</comment>
<keyword evidence="2" id="KW-1185">Reference proteome</keyword>
<accession>A0A8X6T114</accession>
<gene>
    <name evidence="1" type="ORF">TNCV_2350711</name>
</gene>
<proteinExistence type="predicted"/>
<organism evidence="1 2">
    <name type="scientific">Trichonephila clavipes</name>
    <name type="common">Golden silk orbweaver</name>
    <name type="synonym">Nephila clavipes</name>
    <dbReference type="NCBI Taxonomy" id="2585209"/>
    <lineage>
        <taxon>Eukaryota</taxon>
        <taxon>Metazoa</taxon>
        <taxon>Ecdysozoa</taxon>
        <taxon>Arthropoda</taxon>
        <taxon>Chelicerata</taxon>
        <taxon>Arachnida</taxon>
        <taxon>Araneae</taxon>
        <taxon>Araneomorphae</taxon>
        <taxon>Entelegynae</taxon>
        <taxon>Araneoidea</taxon>
        <taxon>Nephilidae</taxon>
        <taxon>Trichonephila</taxon>
    </lineage>
</organism>